<name>A0A420M7I6_FUSOX</name>
<evidence type="ECO:0000313" key="2">
    <source>
        <dbReference type="Proteomes" id="UP000285084"/>
    </source>
</evidence>
<proteinExistence type="predicted"/>
<reference evidence="1 2" key="1">
    <citation type="journal article" date="2018" name="Sci. Rep.">
        <title>Characterisation of pathogen-specific regions and novel effector candidates in Fusarium oxysporum f. sp. cepae.</title>
        <authorList>
            <person name="Armitage A.D."/>
            <person name="Taylor A."/>
            <person name="Sobczyk M.K."/>
            <person name="Baxter L."/>
            <person name="Greenfield B.P."/>
            <person name="Bates H.J."/>
            <person name="Wilson F."/>
            <person name="Jackson A.C."/>
            <person name="Ott S."/>
            <person name="Harrison R.J."/>
            <person name="Clarkson J.P."/>
        </authorList>
    </citation>
    <scope>NUCLEOTIDE SEQUENCE [LARGE SCALE GENOMIC DNA]</scope>
    <source>
        <strain evidence="1 2">Fo_A13</strain>
    </source>
</reference>
<dbReference type="AlphaFoldDB" id="A0A420M7I6"/>
<dbReference type="Proteomes" id="UP000285084">
    <property type="component" value="Unassembled WGS sequence"/>
</dbReference>
<evidence type="ECO:0000313" key="1">
    <source>
        <dbReference type="EMBL" id="RKK55870.1"/>
    </source>
</evidence>
<sequence>MDLTDQSPMMYLIQSARRSDTVPPLPPPTQFHARQQCYGATIWQFTGIREAKWQVLELSISVI</sequence>
<dbReference type="EMBL" id="MRCX01000975">
    <property type="protein sequence ID" value="RKK55870.1"/>
    <property type="molecule type" value="Genomic_DNA"/>
</dbReference>
<accession>A0A420M7I6</accession>
<protein>
    <submittedName>
        <fullName evidence="1">Uncharacterized protein</fullName>
    </submittedName>
</protein>
<gene>
    <name evidence="1" type="ORF">BFJ69_g17690</name>
</gene>
<comment type="caution">
    <text evidence="1">The sequence shown here is derived from an EMBL/GenBank/DDBJ whole genome shotgun (WGS) entry which is preliminary data.</text>
</comment>
<organism evidence="1 2">
    <name type="scientific">Fusarium oxysporum</name>
    <name type="common">Fusarium vascular wilt</name>
    <dbReference type="NCBI Taxonomy" id="5507"/>
    <lineage>
        <taxon>Eukaryota</taxon>
        <taxon>Fungi</taxon>
        <taxon>Dikarya</taxon>
        <taxon>Ascomycota</taxon>
        <taxon>Pezizomycotina</taxon>
        <taxon>Sordariomycetes</taxon>
        <taxon>Hypocreomycetidae</taxon>
        <taxon>Hypocreales</taxon>
        <taxon>Nectriaceae</taxon>
        <taxon>Fusarium</taxon>
        <taxon>Fusarium oxysporum species complex</taxon>
    </lineage>
</organism>